<sequence>MESQSERLPQLSPEELRNPHTKLKVNGMVMELWQVAHLYGIDVSTPDWEHRTGATAMDVQRAFHGPISHKSVENTRAASDSHNESNSHIQEQPCPDSPTLALNTKENHSPKNVNKCAGATSPPPARPVLDLVDELIDESWDCADNETQATEGNEQCQQRIAVIGIKRSVKVKHRPDHGSASISRSTTTRLDCNPKPMPARALPSIPRPPKPMRSPPAPPTQGYLAKEEILASSSKNSLTITPPSVVEGHIPQQLSFRNRLERKHSHEATRSIHNEPISSKHTRNESESSMEQVPFPELIPPPLFTRKVRPQASMGVIQQPRRQVRPHASMGVLNSSRRLVSEQVQMLRATSPHEQCDRVVPSQKVGHGTWPRRATLPVRGSTQDNTDPTPTSPYDNGCATQASRSTTSIPQSGGNKTATAPTAPYTTPSSSQASKSTTSLTTSSSETNIQISDFASIQNPRLRRRSRSVGVGEWLQQFETDIPPVPPIPKILPTGPRQAQASFLSPNEIAVSSRNNQQKAHQQEYRFVSSPISLPSFSKRHEQSGSSMTTATADDVNPPQTPRKTSTKQESLRGMPLILSPESRTRSVTPPPIQEVDPGLQSR</sequence>
<protein>
    <submittedName>
        <fullName evidence="2">Uncharacterized protein</fullName>
    </submittedName>
</protein>
<keyword evidence="3" id="KW-1185">Reference proteome</keyword>
<feature type="compositionally biased region" description="Pro residues" evidence="1">
    <location>
        <begin position="205"/>
        <end position="219"/>
    </location>
</feature>
<feature type="region of interest" description="Disordered" evidence="1">
    <location>
        <begin position="171"/>
        <end position="221"/>
    </location>
</feature>
<proteinExistence type="predicted"/>
<dbReference type="GeneID" id="18255716"/>
<feature type="region of interest" description="Disordered" evidence="1">
    <location>
        <begin position="261"/>
        <end position="299"/>
    </location>
</feature>
<feature type="region of interest" description="Disordered" evidence="1">
    <location>
        <begin position="349"/>
        <end position="446"/>
    </location>
</feature>
<feature type="region of interest" description="Disordered" evidence="1">
    <location>
        <begin position="480"/>
        <end position="501"/>
    </location>
</feature>
<dbReference type="HOGENOM" id="CLU_452692_0_0_1"/>
<reference evidence="2 3" key="1">
    <citation type="journal article" date="2011" name="Cell">
        <title>Insight into structure and assembly of the nuclear pore complex by utilizing the genome of a eukaryotic thermophile.</title>
        <authorList>
            <person name="Amlacher S."/>
            <person name="Sarges P."/>
            <person name="Flemming D."/>
            <person name="van Noort V."/>
            <person name="Kunze R."/>
            <person name="Devos D.P."/>
            <person name="Arumugam M."/>
            <person name="Bork P."/>
            <person name="Hurt E."/>
        </authorList>
    </citation>
    <scope>NUCLEOTIDE SEQUENCE [LARGE SCALE GENOMIC DNA]</scope>
    <source>
        <strain evidence="3">DSM 1495 / CBS 144.50 / IMI 039719</strain>
    </source>
</reference>
<gene>
    <name evidence="2" type="ORF">CTHT_0016780</name>
</gene>
<dbReference type="Proteomes" id="UP000008066">
    <property type="component" value="Unassembled WGS sequence"/>
</dbReference>
<organism evidence="3">
    <name type="scientific">Chaetomium thermophilum (strain DSM 1495 / CBS 144.50 / IMI 039719)</name>
    <name type="common">Thermochaetoides thermophila</name>
    <dbReference type="NCBI Taxonomy" id="759272"/>
    <lineage>
        <taxon>Eukaryota</taxon>
        <taxon>Fungi</taxon>
        <taxon>Dikarya</taxon>
        <taxon>Ascomycota</taxon>
        <taxon>Pezizomycotina</taxon>
        <taxon>Sordariomycetes</taxon>
        <taxon>Sordariomycetidae</taxon>
        <taxon>Sordariales</taxon>
        <taxon>Chaetomiaceae</taxon>
        <taxon>Thermochaetoides</taxon>
    </lineage>
</organism>
<dbReference type="AlphaFoldDB" id="G0S2C8"/>
<feature type="compositionally biased region" description="Polar residues" evidence="1">
    <location>
        <begin position="380"/>
        <end position="416"/>
    </location>
</feature>
<feature type="region of interest" description="Disordered" evidence="1">
    <location>
        <begin position="73"/>
        <end position="127"/>
    </location>
</feature>
<feature type="region of interest" description="Disordered" evidence="1">
    <location>
        <begin position="532"/>
        <end position="603"/>
    </location>
</feature>
<evidence type="ECO:0000313" key="3">
    <source>
        <dbReference type="Proteomes" id="UP000008066"/>
    </source>
</evidence>
<feature type="compositionally biased region" description="Low complexity" evidence="1">
    <location>
        <begin position="417"/>
        <end position="446"/>
    </location>
</feature>
<evidence type="ECO:0000256" key="1">
    <source>
        <dbReference type="SAM" id="MobiDB-lite"/>
    </source>
</evidence>
<feature type="compositionally biased region" description="Basic and acidic residues" evidence="1">
    <location>
        <begin position="264"/>
        <end position="273"/>
    </location>
</feature>
<feature type="compositionally biased region" description="Polar residues" evidence="1">
    <location>
        <begin position="180"/>
        <end position="190"/>
    </location>
</feature>
<evidence type="ECO:0000313" key="2">
    <source>
        <dbReference type="EMBL" id="EGS22161.1"/>
    </source>
</evidence>
<dbReference type="OrthoDB" id="4585160at2759"/>
<accession>G0S2C8</accession>
<dbReference type="RefSeq" id="XP_006692180.1">
    <property type="nucleotide sequence ID" value="XM_006692117.1"/>
</dbReference>
<dbReference type="KEGG" id="cthr:CTHT_0016780"/>
<name>G0S2C8_CHATD</name>
<dbReference type="EMBL" id="GL988040">
    <property type="protein sequence ID" value="EGS22161.1"/>
    <property type="molecule type" value="Genomic_DNA"/>
</dbReference>